<dbReference type="EMBL" id="WBWS01000004">
    <property type="protein sequence ID" value="KAB2772511.1"/>
    <property type="molecule type" value="Genomic_DNA"/>
</dbReference>
<dbReference type="GO" id="GO:0034599">
    <property type="term" value="P:cellular response to oxidative stress"/>
    <property type="evidence" value="ECO:0007669"/>
    <property type="project" value="TreeGrafter"/>
</dbReference>
<evidence type="ECO:0000256" key="6">
    <source>
        <dbReference type="ARBA" id="ARBA00022827"/>
    </source>
</evidence>
<evidence type="ECO:0000313" key="14">
    <source>
        <dbReference type="Proteomes" id="UP000441102"/>
    </source>
</evidence>
<evidence type="ECO:0000313" key="15">
    <source>
        <dbReference type="Proteomes" id="UP000481876"/>
    </source>
</evidence>
<reference evidence="14 15" key="1">
    <citation type="submission" date="2019-09" db="EMBL/GenBank/DDBJ databases">
        <title>Taxonomic organization of the family Brucellaceae based on a phylogenomic approach.</title>
        <authorList>
            <person name="Leclercq S."/>
            <person name="Cloeckaert A."/>
            <person name="Zygmunt M.S."/>
        </authorList>
    </citation>
    <scope>NUCLEOTIDE SEQUENCE [LARGE SCALE GENOMIC DNA]</scope>
    <source>
        <strain evidence="12 14">CCUG 34461</strain>
        <strain evidence="11 15">LMG 3313</strain>
    </source>
</reference>
<keyword evidence="5" id="KW-0547">Nucleotide-binding</keyword>
<dbReference type="EMBL" id="JACZKO010000033">
    <property type="protein sequence ID" value="MBE0561394.1"/>
    <property type="molecule type" value="Genomic_DNA"/>
</dbReference>
<dbReference type="AlphaFoldDB" id="A0A011VFL2"/>
<comment type="catalytic activity">
    <reaction evidence="9">
        <text>2 reduced [2Fe-2S]-[ferredoxin] + NADP(+) + H(+) = 2 oxidized [2Fe-2S]-[ferredoxin] + NADPH</text>
        <dbReference type="Rhea" id="RHEA:20125"/>
        <dbReference type="Rhea" id="RHEA-COMP:10000"/>
        <dbReference type="Rhea" id="RHEA-COMP:10001"/>
        <dbReference type="ChEBI" id="CHEBI:15378"/>
        <dbReference type="ChEBI" id="CHEBI:33737"/>
        <dbReference type="ChEBI" id="CHEBI:33738"/>
        <dbReference type="ChEBI" id="CHEBI:57783"/>
        <dbReference type="ChEBI" id="CHEBI:58349"/>
        <dbReference type="EC" id="1.18.1.2"/>
    </reaction>
</comment>
<evidence type="ECO:0000256" key="4">
    <source>
        <dbReference type="ARBA" id="ARBA00022630"/>
    </source>
</evidence>
<accession>A0A011VFL2</accession>
<reference evidence="13" key="2">
    <citation type="submission" date="2020-09" db="EMBL/GenBank/DDBJ databases">
        <authorList>
            <person name="Dalcin Martins P."/>
        </authorList>
    </citation>
    <scope>NUCLEOTIDE SEQUENCE</scope>
    <source>
        <strain evidence="13">MAG47</strain>
    </source>
</reference>
<dbReference type="PRINTS" id="PR00371">
    <property type="entry name" value="FPNCR"/>
</dbReference>
<dbReference type="RefSeq" id="WP_010658256.1">
    <property type="nucleotide sequence ID" value="NZ_CP008820.1"/>
</dbReference>
<dbReference type="OrthoDB" id="9784483at2"/>
<evidence type="ECO:0000256" key="8">
    <source>
        <dbReference type="ARBA" id="ARBA00023002"/>
    </source>
</evidence>
<keyword evidence="4" id="KW-0285">Flavoprotein</keyword>
<dbReference type="Proteomes" id="UP000441102">
    <property type="component" value="Unassembled WGS sequence"/>
</dbReference>
<proteinExistence type="inferred from homology"/>
<dbReference type="Gene3D" id="3.40.50.80">
    <property type="entry name" value="Nucleotide-binding domain of ferredoxin-NADP reductase (FNR) module"/>
    <property type="match status" value="1"/>
</dbReference>
<dbReference type="Proteomes" id="UP000642265">
    <property type="component" value="Unassembled WGS sequence"/>
</dbReference>
<dbReference type="InterPro" id="IPR001433">
    <property type="entry name" value="OxRdtase_FAD/NAD-bd"/>
</dbReference>
<dbReference type="KEGG" id="oah:DR92_2506"/>
<dbReference type="InterPro" id="IPR017938">
    <property type="entry name" value="Riboflavin_synthase-like_b-brl"/>
</dbReference>
<dbReference type="InterPro" id="IPR033892">
    <property type="entry name" value="FNR_bac"/>
</dbReference>
<sequence>MSSNFNQETVTDIHHWTDTLFSFRTTRDPGFRFQSGQFIMMGLEVNGKPLTRAYSIASSLYEDGLEFFSIKVPNGPLTSKLQHLKVGDQIILSKKPVGTLLYDNLKPGKNLWLLSTGTGLAPFLSIIRDLEAYERFEKIILVHGVRQVAELAYTDFIANELPQDEFLGEMVKNQLIYYPTVTREPYKNRGRLTDLIRSGQLFADIGLPEFNHDDDRMMLCGSPEMLAETKQILEERGFKEGSQSEAGHYVIEKAFVEK</sequence>
<dbReference type="GO" id="GO:0004324">
    <property type="term" value="F:ferredoxin-NADP+ reductase activity"/>
    <property type="evidence" value="ECO:0007669"/>
    <property type="project" value="UniProtKB-EC"/>
</dbReference>
<evidence type="ECO:0000256" key="5">
    <source>
        <dbReference type="ARBA" id="ARBA00022741"/>
    </source>
</evidence>
<dbReference type="Pfam" id="PF00970">
    <property type="entry name" value="FAD_binding_6"/>
    <property type="match status" value="1"/>
</dbReference>
<comment type="cofactor">
    <cofactor evidence="1">
        <name>FAD</name>
        <dbReference type="ChEBI" id="CHEBI:57692"/>
    </cofactor>
</comment>
<evidence type="ECO:0000259" key="10">
    <source>
        <dbReference type="PROSITE" id="PS51384"/>
    </source>
</evidence>
<organism evidence="12 14">
    <name type="scientific">Brucella anthropi</name>
    <name type="common">Ochrobactrum anthropi</name>
    <dbReference type="NCBI Taxonomy" id="529"/>
    <lineage>
        <taxon>Bacteria</taxon>
        <taxon>Pseudomonadati</taxon>
        <taxon>Pseudomonadota</taxon>
        <taxon>Alphaproteobacteria</taxon>
        <taxon>Hyphomicrobiales</taxon>
        <taxon>Brucellaceae</taxon>
        <taxon>Brucella/Ochrobactrum group</taxon>
        <taxon>Brucella</taxon>
    </lineage>
</organism>
<dbReference type="InterPro" id="IPR001709">
    <property type="entry name" value="Flavoprot_Pyr_Nucl_cyt_Rdtase"/>
</dbReference>
<keyword evidence="7" id="KW-0521">NADP</keyword>
<dbReference type="Pfam" id="PF00175">
    <property type="entry name" value="NAD_binding_1"/>
    <property type="match status" value="1"/>
</dbReference>
<dbReference type="GO" id="GO:0042167">
    <property type="term" value="P:heme catabolic process"/>
    <property type="evidence" value="ECO:0007669"/>
    <property type="project" value="TreeGrafter"/>
</dbReference>
<dbReference type="PANTHER" id="PTHR47878">
    <property type="entry name" value="OXIDOREDUCTASE FAD/NAD(P)-BINDING DOMAIN PROTEIN"/>
    <property type="match status" value="1"/>
</dbReference>
<comment type="caution">
    <text evidence="12">The sequence shown here is derived from an EMBL/GenBank/DDBJ whole genome shotgun (WGS) entry which is preliminary data.</text>
</comment>
<dbReference type="InterPro" id="IPR017927">
    <property type="entry name" value="FAD-bd_FR_type"/>
</dbReference>
<dbReference type="SUPFAM" id="SSF52343">
    <property type="entry name" value="Ferredoxin reductase-like, C-terminal NADP-linked domain"/>
    <property type="match status" value="1"/>
</dbReference>
<evidence type="ECO:0000313" key="12">
    <source>
        <dbReference type="EMBL" id="KAB2794623.1"/>
    </source>
</evidence>
<dbReference type="EMBL" id="WBWX01000008">
    <property type="protein sequence ID" value="KAB2794623.1"/>
    <property type="molecule type" value="Genomic_DNA"/>
</dbReference>
<dbReference type="Proteomes" id="UP000481876">
    <property type="component" value="Unassembled WGS sequence"/>
</dbReference>
<comment type="similarity">
    <text evidence="2">Belongs to the ferredoxin--NADP reductase type 1 family.</text>
</comment>
<keyword evidence="8" id="KW-0560">Oxidoreductase</keyword>
<dbReference type="FunFam" id="3.40.50.80:FF:000002">
    <property type="entry name" value="Ferredoxin--NADP reductase"/>
    <property type="match status" value="1"/>
</dbReference>
<dbReference type="PRINTS" id="PR00410">
    <property type="entry name" value="PHEHYDRXLASE"/>
</dbReference>
<dbReference type="InterPro" id="IPR008333">
    <property type="entry name" value="Cbr1-like_FAD-bd_dom"/>
</dbReference>
<evidence type="ECO:0000256" key="9">
    <source>
        <dbReference type="ARBA" id="ARBA00047776"/>
    </source>
</evidence>
<gene>
    <name evidence="11" type="ORF">F9L04_04965</name>
    <name evidence="12" type="ORF">F9L06_19915</name>
    <name evidence="13" type="ORF">IH622_11385</name>
</gene>
<evidence type="ECO:0000256" key="1">
    <source>
        <dbReference type="ARBA" id="ARBA00001974"/>
    </source>
</evidence>
<keyword evidence="6" id="KW-0274">FAD</keyword>
<dbReference type="PANTHER" id="PTHR47878:SF1">
    <property type="entry name" value="FLAVODOXIN_FERREDOXIN--NADP REDUCTASE"/>
    <property type="match status" value="1"/>
</dbReference>
<dbReference type="GO" id="GO:0000166">
    <property type="term" value="F:nucleotide binding"/>
    <property type="evidence" value="ECO:0007669"/>
    <property type="project" value="UniProtKB-KW"/>
</dbReference>
<dbReference type="Gene3D" id="2.40.30.10">
    <property type="entry name" value="Translation factors"/>
    <property type="match status" value="1"/>
</dbReference>
<evidence type="ECO:0000256" key="2">
    <source>
        <dbReference type="ARBA" id="ARBA00008312"/>
    </source>
</evidence>
<evidence type="ECO:0000256" key="7">
    <source>
        <dbReference type="ARBA" id="ARBA00022857"/>
    </source>
</evidence>
<evidence type="ECO:0000313" key="11">
    <source>
        <dbReference type="EMBL" id="KAB2772511.1"/>
    </source>
</evidence>
<dbReference type="CDD" id="cd06195">
    <property type="entry name" value="FNR1"/>
    <property type="match status" value="1"/>
</dbReference>
<evidence type="ECO:0000313" key="13">
    <source>
        <dbReference type="EMBL" id="MBE0561394.1"/>
    </source>
</evidence>
<dbReference type="EC" id="1.18.1.2" evidence="3"/>
<name>A0A011VFL2_BRUAN</name>
<protein>
    <recommendedName>
        <fullName evidence="3">ferredoxin--NADP(+) reductase</fullName>
        <ecNumber evidence="3">1.18.1.2</ecNumber>
    </recommendedName>
</protein>
<dbReference type="InterPro" id="IPR039261">
    <property type="entry name" value="FNR_nucleotide-bd"/>
</dbReference>
<dbReference type="PROSITE" id="PS51384">
    <property type="entry name" value="FAD_FR"/>
    <property type="match status" value="1"/>
</dbReference>
<reference evidence="13" key="3">
    <citation type="submission" date="2020-10" db="EMBL/GenBank/DDBJ databases">
        <title>Enrichment of novel Verrucomicrobia, Bacteroidetes and Krumholzibacteria in an oxygen-limited, methane- and iron-fed bioreactor inoculated with Bothnian Sea sediments.</title>
        <authorList>
            <person name="Martins P.D."/>
            <person name="de Jong A."/>
            <person name="Lenstra W.K."/>
            <person name="van Helmond N.A.G.M."/>
            <person name="Slomp C.P."/>
            <person name="Jetten M.S.M."/>
            <person name="Welte C.U."/>
            <person name="Rasigraf O."/>
        </authorList>
    </citation>
    <scope>NUCLEOTIDE SEQUENCE</scope>
    <source>
        <strain evidence="13">MAG47</strain>
    </source>
</reference>
<dbReference type="InterPro" id="IPR051930">
    <property type="entry name" value="FNR_type-1"/>
</dbReference>
<evidence type="ECO:0000256" key="3">
    <source>
        <dbReference type="ARBA" id="ARBA00013223"/>
    </source>
</evidence>
<feature type="domain" description="FAD-binding FR-type" evidence="10">
    <location>
        <begin position="3"/>
        <end position="103"/>
    </location>
</feature>
<dbReference type="SUPFAM" id="SSF63380">
    <property type="entry name" value="Riboflavin synthase domain-like"/>
    <property type="match status" value="1"/>
</dbReference>